<name>A0A2W1LE38_9BACL</name>
<dbReference type="GO" id="GO:0016020">
    <property type="term" value="C:membrane"/>
    <property type="evidence" value="ECO:0007669"/>
    <property type="project" value="TreeGrafter"/>
</dbReference>
<gene>
    <name evidence="3" type="ORF">DNH61_08280</name>
</gene>
<evidence type="ECO:0000313" key="4">
    <source>
        <dbReference type="Proteomes" id="UP000249522"/>
    </source>
</evidence>
<dbReference type="GO" id="GO:0016787">
    <property type="term" value="F:hydrolase activity"/>
    <property type="evidence" value="ECO:0007669"/>
    <property type="project" value="UniProtKB-KW"/>
</dbReference>
<proteinExistence type="predicted"/>
<reference evidence="3 4" key="1">
    <citation type="submission" date="2018-06" db="EMBL/GenBank/DDBJ databases">
        <title>Paenibacillus imtechensis sp. nov.</title>
        <authorList>
            <person name="Pinnaka A.K."/>
            <person name="Singh H."/>
            <person name="Kaur M."/>
        </authorList>
    </citation>
    <scope>NUCLEOTIDE SEQUENCE [LARGE SCALE GENOMIC DNA]</scope>
    <source>
        <strain evidence="3 4">SMB1</strain>
    </source>
</reference>
<protein>
    <submittedName>
        <fullName evidence="3">Alpha/beta hydrolase</fullName>
    </submittedName>
</protein>
<dbReference type="OrthoDB" id="9773293at2"/>
<evidence type="ECO:0000256" key="1">
    <source>
        <dbReference type="ARBA" id="ARBA00022801"/>
    </source>
</evidence>
<dbReference type="PANTHER" id="PTHR43798">
    <property type="entry name" value="MONOACYLGLYCEROL LIPASE"/>
    <property type="match status" value="1"/>
</dbReference>
<dbReference type="SUPFAM" id="SSF53474">
    <property type="entry name" value="alpha/beta-Hydrolases"/>
    <property type="match status" value="1"/>
</dbReference>
<keyword evidence="4" id="KW-1185">Reference proteome</keyword>
<dbReference type="EMBL" id="QKRB01000040">
    <property type="protein sequence ID" value="PZD96340.1"/>
    <property type="molecule type" value="Genomic_DNA"/>
</dbReference>
<comment type="caution">
    <text evidence="3">The sequence shown here is derived from an EMBL/GenBank/DDBJ whole genome shotgun (WGS) entry which is preliminary data.</text>
</comment>
<dbReference type="PANTHER" id="PTHR43798:SF31">
    <property type="entry name" value="AB HYDROLASE SUPERFAMILY PROTEIN YCLE"/>
    <property type="match status" value="1"/>
</dbReference>
<dbReference type="InterPro" id="IPR050266">
    <property type="entry name" value="AB_hydrolase_sf"/>
</dbReference>
<dbReference type="Pfam" id="PF12697">
    <property type="entry name" value="Abhydrolase_6"/>
    <property type="match status" value="1"/>
</dbReference>
<dbReference type="Gene3D" id="3.40.50.1820">
    <property type="entry name" value="alpha/beta hydrolase"/>
    <property type="match status" value="1"/>
</dbReference>
<organism evidence="3 4">
    <name type="scientific">Paenibacillus sambharensis</name>
    <dbReference type="NCBI Taxonomy" id="1803190"/>
    <lineage>
        <taxon>Bacteria</taxon>
        <taxon>Bacillati</taxon>
        <taxon>Bacillota</taxon>
        <taxon>Bacilli</taxon>
        <taxon>Bacillales</taxon>
        <taxon>Paenibacillaceae</taxon>
        <taxon>Paenibacillus</taxon>
    </lineage>
</organism>
<accession>A0A2W1LE38</accession>
<dbReference type="RefSeq" id="WP_111146194.1">
    <property type="nucleotide sequence ID" value="NZ_QKRB01000040.1"/>
</dbReference>
<sequence>MLNGYSSYTGPKNRGTVLWLPGWGMPESVFDGLRALLPEFRHAAADFSRAESPEAVFAAAAGAAAKARAAKPEEPPGPLLIAAWSMGGLPALRLAAAGMADGLLLLACTGRFTRPRAERDKGWPDPVIRQMQRSLESDRAAVESQFREAMFTEEEWAAGCQNHLPPMDGPGAWDTSALLAGLQLLRDENALPLLPAVRCPSLIMHGTLDRICPYGAAEELAALLPGTRLLPLEGAGHVPFLLKEAEAAEALRGWWDERQTEPHPQTV</sequence>
<evidence type="ECO:0000313" key="3">
    <source>
        <dbReference type="EMBL" id="PZD96340.1"/>
    </source>
</evidence>
<dbReference type="InterPro" id="IPR000073">
    <property type="entry name" value="AB_hydrolase_1"/>
</dbReference>
<evidence type="ECO:0000259" key="2">
    <source>
        <dbReference type="Pfam" id="PF12697"/>
    </source>
</evidence>
<dbReference type="InterPro" id="IPR029058">
    <property type="entry name" value="AB_hydrolase_fold"/>
</dbReference>
<dbReference type="Proteomes" id="UP000249522">
    <property type="component" value="Unassembled WGS sequence"/>
</dbReference>
<feature type="domain" description="AB hydrolase-1" evidence="2">
    <location>
        <begin position="17"/>
        <end position="241"/>
    </location>
</feature>
<keyword evidence="1 3" id="KW-0378">Hydrolase</keyword>
<dbReference type="AlphaFoldDB" id="A0A2W1LE38"/>